<evidence type="ECO:0000256" key="1">
    <source>
        <dbReference type="SAM" id="MobiDB-lite"/>
    </source>
</evidence>
<feature type="compositionally biased region" description="Polar residues" evidence="1">
    <location>
        <begin position="9"/>
        <end position="22"/>
    </location>
</feature>
<dbReference type="OrthoDB" id="529194at2759"/>
<protein>
    <submittedName>
        <fullName evidence="2">Uncharacterized protein</fullName>
    </submittedName>
</protein>
<sequence>MRPLRRQPFNPNSTASQHANRQLTDRRQINEKLAEAFDANEFLRENVIQAIKKDCGTYDIGPEKAQQLRAIDPATTRPPRQG</sequence>
<name>A0A2J7ZXW7_9CHLO</name>
<feature type="region of interest" description="Disordered" evidence="1">
    <location>
        <begin position="63"/>
        <end position="82"/>
    </location>
</feature>
<evidence type="ECO:0000313" key="2">
    <source>
        <dbReference type="EMBL" id="PNH05111.1"/>
    </source>
</evidence>
<feature type="region of interest" description="Disordered" evidence="1">
    <location>
        <begin position="1"/>
        <end position="24"/>
    </location>
</feature>
<reference evidence="2 3" key="1">
    <citation type="journal article" date="2017" name="Mol. Biol. Evol.">
        <title>The 4-celled Tetrabaena socialis nuclear genome reveals the essential components for genetic control of cell number at the origin of multicellularity in the volvocine lineage.</title>
        <authorList>
            <person name="Featherston J."/>
            <person name="Arakaki Y."/>
            <person name="Hanschen E.R."/>
            <person name="Ferris P.J."/>
            <person name="Michod R.E."/>
            <person name="Olson B.J.S.C."/>
            <person name="Nozaki H."/>
            <person name="Durand P.M."/>
        </authorList>
    </citation>
    <scope>NUCLEOTIDE SEQUENCE [LARGE SCALE GENOMIC DNA]</scope>
    <source>
        <strain evidence="2 3">NIES-571</strain>
    </source>
</reference>
<dbReference type="EMBL" id="PGGS01000333">
    <property type="protein sequence ID" value="PNH05111.1"/>
    <property type="molecule type" value="Genomic_DNA"/>
</dbReference>
<proteinExistence type="predicted"/>
<organism evidence="2 3">
    <name type="scientific">Tetrabaena socialis</name>
    <dbReference type="NCBI Taxonomy" id="47790"/>
    <lineage>
        <taxon>Eukaryota</taxon>
        <taxon>Viridiplantae</taxon>
        <taxon>Chlorophyta</taxon>
        <taxon>core chlorophytes</taxon>
        <taxon>Chlorophyceae</taxon>
        <taxon>CS clade</taxon>
        <taxon>Chlamydomonadales</taxon>
        <taxon>Tetrabaenaceae</taxon>
        <taxon>Tetrabaena</taxon>
    </lineage>
</organism>
<gene>
    <name evidence="2" type="ORF">TSOC_008660</name>
</gene>
<comment type="caution">
    <text evidence="2">The sequence shown here is derived from an EMBL/GenBank/DDBJ whole genome shotgun (WGS) entry which is preliminary data.</text>
</comment>
<accession>A0A2J7ZXW7</accession>
<keyword evidence="3" id="KW-1185">Reference proteome</keyword>
<dbReference type="Proteomes" id="UP000236333">
    <property type="component" value="Unassembled WGS sequence"/>
</dbReference>
<evidence type="ECO:0000313" key="3">
    <source>
        <dbReference type="Proteomes" id="UP000236333"/>
    </source>
</evidence>
<dbReference type="AlphaFoldDB" id="A0A2J7ZXW7"/>